<evidence type="ECO:0000313" key="3">
    <source>
        <dbReference type="Proteomes" id="UP000317291"/>
    </source>
</evidence>
<accession>A0A5C5R5N5</accession>
<dbReference type="Proteomes" id="UP000317291">
    <property type="component" value="Unassembled WGS sequence"/>
</dbReference>
<sequence length="83" mass="8387">MALLDKIKELLGKNPEQVNKVIDKAGAAAKGKFAGHEDKIDQAVNKVKGATGSANTTPPAPGGEQAPGTPPAPGNQPPTPPQN</sequence>
<organism evidence="2 3">
    <name type="scientific">Tsukamurella asaccharolytica</name>
    <dbReference type="NCBI Taxonomy" id="2592067"/>
    <lineage>
        <taxon>Bacteria</taxon>
        <taxon>Bacillati</taxon>
        <taxon>Actinomycetota</taxon>
        <taxon>Actinomycetes</taxon>
        <taxon>Mycobacteriales</taxon>
        <taxon>Tsukamurellaceae</taxon>
        <taxon>Tsukamurella</taxon>
    </lineage>
</organism>
<name>A0A5C5R5N5_9ACTN</name>
<dbReference type="InterPro" id="IPR028037">
    <property type="entry name" value="Antitoxin_Rv0909/MT0933"/>
</dbReference>
<keyword evidence="3" id="KW-1185">Reference proteome</keyword>
<evidence type="ECO:0000256" key="1">
    <source>
        <dbReference type="SAM" id="MobiDB-lite"/>
    </source>
</evidence>
<feature type="region of interest" description="Disordered" evidence="1">
    <location>
        <begin position="44"/>
        <end position="83"/>
    </location>
</feature>
<gene>
    <name evidence="2" type="ORF">FK529_15820</name>
</gene>
<comment type="caution">
    <text evidence="2">The sequence shown here is derived from an EMBL/GenBank/DDBJ whole genome shotgun (WGS) entry which is preliminary data.</text>
</comment>
<protein>
    <submittedName>
        <fullName evidence="2">Antitoxin</fullName>
    </submittedName>
</protein>
<reference evidence="2 3" key="1">
    <citation type="submission" date="2019-06" db="EMBL/GenBank/DDBJ databases">
        <title>Tsukamurella conjunctivitidis sp. nov., Tsukamurella assacharolytica sp. nov. and Tsukamurella sputae sp. nov. isolated from patients with conjunctivitis, bacteraemia (lymphoma) and respiratory infection (sputum) in Hong Kong.</title>
        <authorList>
            <person name="Teng J.L.L."/>
            <person name="Lee H.H."/>
            <person name="Fong J.Y.H."/>
            <person name="Fok K.M.N."/>
            <person name="Lau S.K.P."/>
            <person name="Woo P.C.Y."/>
        </authorList>
    </citation>
    <scope>NUCLEOTIDE SEQUENCE [LARGE SCALE GENOMIC DNA]</scope>
    <source>
        <strain evidence="2 3">HKU71</strain>
    </source>
</reference>
<dbReference type="RefSeq" id="WP_146562931.1">
    <property type="nucleotide sequence ID" value="NZ_VIGW01000010.1"/>
</dbReference>
<dbReference type="Pfam" id="PF14013">
    <property type="entry name" value="MT0933_antitox"/>
    <property type="match status" value="1"/>
</dbReference>
<evidence type="ECO:0000313" key="2">
    <source>
        <dbReference type="EMBL" id="TWS18359.1"/>
    </source>
</evidence>
<dbReference type="AlphaFoldDB" id="A0A5C5R5N5"/>
<dbReference type="EMBL" id="VIGW01000010">
    <property type="protein sequence ID" value="TWS18359.1"/>
    <property type="molecule type" value="Genomic_DNA"/>
</dbReference>
<dbReference type="OrthoDB" id="3579262at2"/>
<feature type="compositionally biased region" description="Pro residues" evidence="1">
    <location>
        <begin position="68"/>
        <end position="83"/>
    </location>
</feature>
<proteinExistence type="predicted"/>